<dbReference type="AlphaFoldDB" id="A0A5A7VHE8"/>
<dbReference type="OrthoDB" id="1729438at2759"/>
<evidence type="ECO:0000313" key="4">
    <source>
        <dbReference type="Proteomes" id="UP000321393"/>
    </source>
</evidence>
<feature type="region of interest" description="Disordered" evidence="1">
    <location>
        <begin position="1"/>
        <end position="24"/>
    </location>
</feature>
<evidence type="ECO:0008006" key="6">
    <source>
        <dbReference type="Google" id="ProtNLM"/>
    </source>
</evidence>
<proteinExistence type="predicted"/>
<name>A0A5A7VHE8_CUCMM</name>
<sequence length="81" mass="9152">MEKATRSSTSPTSLKHTRTQDQEEINLSGSSFEASKKMFLSGTDLKSEVIDSWEQLEKELLNPFYSISQDDFKFSAINTAL</sequence>
<reference evidence="4 5" key="1">
    <citation type="submission" date="2019-08" db="EMBL/GenBank/DDBJ databases">
        <title>Draft genome sequences of two oriental melons (Cucumis melo L. var makuwa).</title>
        <authorList>
            <person name="Kwon S.-Y."/>
        </authorList>
    </citation>
    <scope>NUCLEOTIDE SEQUENCE [LARGE SCALE GENOMIC DNA]</scope>
    <source>
        <strain evidence="5">cv. Chang Bougi</strain>
        <strain evidence="4">cv. SW 3</strain>
        <tissue evidence="2">Leaf</tissue>
    </source>
</reference>
<dbReference type="Proteomes" id="UP000321393">
    <property type="component" value="Unassembled WGS sequence"/>
</dbReference>
<accession>A0A5A7VHE8</accession>
<comment type="caution">
    <text evidence="2">The sequence shown here is derived from an EMBL/GenBank/DDBJ whole genome shotgun (WGS) entry which is preliminary data.</text>
</comment>
<gene>
    <name evidence="3" type="ORF">E5676_scaffold546G001650</name>
    <name evidence="2" type="ORF">E6C27_scaffold37G00690</name>
</gene>
<evidence type="ECO:0000313" key="5">
    <source>
        <dbReference type="Proteomes" id="UP000321947"/>
    </source>
</evidence>
<organism evidence="2 4">
    <name type="scientific">Cucumis melo var. makuwa</name>
    <name type="common">Oriental melon</name>
    <dbReference type="NCBI Taxonomy" id="1194695"/>
    <lineage>
        <taxon>Eukaryota</taxon>
        <taxon>Viridiplantae</taxon>
        <taxon>Streptophyta</taxon>
        <taxon>Embryophyta</taxon>
        <taxon>Tracheophyta</taxon>
        <taxon>Spermatophyta</taxon>
        <taxon>Magnoliopsida</taxon>
        <taxon>eudicotyledons</taxon>
        <taxon>Gunneridae</taxon>
        <taxon>Pentapetalae</taxon>
        <taxon>rosids</taxon>
        <taxon>fabids</taxon>
        <taxon>Cucurbitales</taxon>
        <taxon>Cucurbitaceae</taxon>
        <taxon>Benincaseae</taxon>
        <taxon>Cucumis</taxon>
    </lineage>
</organism>
<evidence type="ECO:0000313" key="3">
    <source>
        <dbReference type="EMBL" id="TYJ96516.1"/>
    </source>
</evidence>
<evidence type="ECO:0000256" key="1">
    <source>
        <dbReference type="SAM" id="MobiDB-lite"/>
    </source>
</evidence>
<dbReference type="EMBL" id="SSTE01001190">
    <property type="protein sequence ID" value="KAA0065776.1"/>
    <property type="molecule type" value="Genomic_DNA"/>
</dbReference>
<dbReference type="Proteomes" id="UP000321947">
    <property type="component" value="Unassembled WGS sequence"/>
</dbReference>
<evidence type="ECO:0000313" key="2">
    <source>
        <dbReference type="EMBL" id="KAA0065776.1"/>
    </source>
</evidence>
<feature type="compositionally biased region" description="Polar residues" evidence="1">
    <location>
        <begin position="1"/>
        <end position="14"/>
    </location>
</feature>
<dbReference type="EMBL" id="SSTD01019467">
    <property type="protein sequence ID" value="TYJ96516.1"/>
    <property type="molecule type" value="Genomic_DNA"/>
</dbReference>
<protein>
    <recommendedName>
        <fullName evidence="6">Ty3-gypsy retrotransposon protein</fullName>
    </recommendedName>
</protein>